<keyword evidence="10" id="KW-1185">Reference proteome</keyword>
<evidence type="ECO:0000256" key="4">
    <source>
        <dbReference type="ARBA" id="ARBA00022892"/>
    </source>
</evidence>
<dbReference type="GO" id="GO:0016192">
    <property type="term" value="P:vesicle-mediated transport"/>
    <property type="evidence" value="ECO:0007669"/>
    <property type="project" value="UniProtKB-KW"/>
</dbReference>
<evidence type="ECO:0000256" key="2">
    <source>
        <dbReference type="ARBA" id="ARBA00010050"/>
    </source>
</evidence>
<dbReference type="InterPro" id="IPR011990">
    <property type="entry name" value="TPR-like_helical_dom_sf"/>
</dbReference>
<keyword evidence="3" id="KW-0813">Transport</keyword>
<reference evidence="9 10" key="1">
    <citation type="submission" date="2019-08" db="EMBL/GenBank/DDBJ databases">
        <authorList>
            <person name="Alioto T."/>
            <person name="Alioto T."/>
            <person name="Gomez Garrido J."/>
        </authorList>
    </citation>
    <scope>NUCLEOTIDE SEQUENCE [LARGE SCALE GENOMIC DNA]</scope>
</reference>
<dbReference type="GO" id="GO:0005774">
    <property type="term" value="C:vacuolar membrane"/>
    <property type="evidence" value="ECO:0007669"/>
    <property type="project" value="TreeGrafter"/>
</dbReference>
<dbReference type="GO" id="GO:0019905">
    <property type="term" value="F:syntaxin binding"/>
    <property type="evidence" value="ECO:0007669"/>
    <property type="project" value="TreeGrafter"/>
</dbReference>
<dbReference type="GO" id="GO:0005483">
    <property type="term" value="F:soluble NSF attachment protein activity"/>
    <property type="evidence" value="ECO:0007669"/>
    <property type="project" value="TreeGrafter"/>
</dbReference>
<dbReference type="SUPFAM" id="SSF48452">
    <property type="entry name" value="TPR-like"/>
    <property type="match status" value="1"/>
</dbReference>
<keyword evidence="4" id="KW-0931">ER-Golgi transport</keyword>
<dbReference type="AlphaFoldDB" id="A0A5E4N469"/>
<evidence type="ECO:0000256" key="7">
    <source>
        <dbReference type="ARBA" id="ARBA00040047"/>
    </source>
</evidence>
<gene>
    <name evidence="9" type="ORF">CINCED_3A002210</name>
</gene>
<evidence type="ECO:0000256" key="5">
    <source>
        <dbReference type="ARBA" id="ARBA00022927"/>
    </source>
</evidence>
<evidence type="ECO:0000256" key="6">
    <source>
        <dbReference type="ARBA" id="ARBA00023136"/>
    </source>
</evidence>
<dbReference type="GO" id="GO:0006886">
    <property type="term" value="P:intracellular protein transport"/>
    <property type="evidence" value="ECO:0007669"/>
    <property type="project" value="InterPro"/>
</dbReference>
<dbReference type="Gene3D" id="1.25.40.10">
    <property type="entry name" value="Tetratricopeptide repeat domain"/>
    <property type="match status" value="1"/>
</dbReference>
<evidence type="ECO:0000256" key="1">
    <source>
        <dbReference type="ARBA" id="ARBA00004170"/>
    </source>
</evidence>
<dbReference type="OrthoDB" id="26569at2759"/>
<keyword evidence="5" id="KW-0653">Protein transport</keyword>
<comment type="similarity">
    <text evidence="2">Belongs to the SNAP family.</text>
</comment>
<name>A0A5E4N469_9HEMI</name>
<dbReference type="InterPro" id="IPR000744">
    <property type="entry name" value="NSF_attach"/>
</dbReference>
<sequence>MSKDKTEEARECMEKAKKHLKTSLLKWAPDFDLAADEYAKAATCFRVGKAFKESKTCFLKASENYLQHGSFFYAAKCLDQAIIISKEIGDLSDVPMLALKGCHYYQQQGSAGSASLLLCKAADMLLQSDPDSAVKLLKEASNISGSEDSFGQSMESTHKAARLLVKLKRFEEAEEELKRQFEMACDGGPSSNLGKVAVELFLLQLAKEDNVAAKKVLQEYGEQYCEQSEIDMLDNLLIAYTDRDGEQIRKMLNNPFIKHMDVEFSILAKNLAEKWLVEPKEQVINITKGEDAESSEKLQIDFGGGLC</sequence>
<dbReference type="Pfam" id="PF14938">
    <property type="entry name" value="SNAP"/>
    <property type="match status" value="1"/>
</dbReference>
<evidence type="ECO:0000313" key="10">
    <source>
        <dbReference type="Proteomes" id="UP000325440"/>
    </source>
</evidence>
<dbReference type="PANTHER" id="PTHR13768:SF2">
    <property type="entry name" value="GAMMA-SOLUBLE NSF ATTACHMENT PROTEIN"/>
    <property type="match status" value="1"/>
</dbReference>
<organism evidence="9 10">
    <name type="scientific">Cinara cedri</name>
    <dbReference type="NCBI Taxonomy" id="506608"/>
    <lineage>
        <taxon>Eukaryota</taxon>
        <taxon>Metazoa</taxon>
        <taxon>Ecdysozoa</taxon>
        <taxon>Arthropoda</taxon>
        <taxon>Hexapoda</taxon>
        <taxon>Insecta</taxon>
        <taxon>Pterygota</taxon>
        <taxon>Neoptera</taxon>
        <taxon>Paraneoptera</taxon>
        <taxon>Hemiptera</taxon>
        <taxon>Sternorrhyncha</taxon>
        <taxon>Aphidomorpha</taxon>
        <taxon>Aphidoidea</taxon>
        <taxon>Aphididae</taxon>
        <taxon>Lachninae</taxon>
        <taxon>Cinara</taxon>
    </lineage>
</organism>
<keyword evidence="6" id="KW-0472">Membrane</keyword>
<accession>A0A5E4N469</accession>
<dbReference type="PANTHER" id="PTHR13768">
    <property type="entry name" value="SOLUBLE NSF ATTACHMENT PROTEIN SNAP"/>
    <property type="match status" value="1"/>
</dbReference>
<dbReference type="Proteomes" id="UP000325440">
    <property type="component" value="Unassembled WGS sequence"/>
</dbReference>
<dbReference type="EMBL" id="CABPRJ010001895">
    <property type="protein sequence ID" value="VVC39445.1"/>
    <property type="molecule type" value="Genomic_DNA"/>
</dbReference>
<evidence type="ECO:0000256" key="3">
    <source>
        <dbReference type="ARBA" id="ARBA00022448"/>
    </source>
</evidence>
<comment type="subcellular location">
    <subcellularLocation>
        <location evidence="1">Membrane</location>
        <topology evidence="1">Peripheral membrane protein</topology>
    </subcellularLocation>
</comment>
<evidence type="ECO:0000256" key="8">
    <source>
        <dbReference type="ARBA" id="ARBA00042485"/>
    </source>
</evidence>
<proteinExistence type="inferred from homology"/>
<evidence type="ECO:0000313" key="9">
    <source>
        <dbReference type="EMBL" id="VVC39445.1"/>
    </source>
</evidence>
<protein>
    <recommendedName>
        <fullName evidence="7">Gamma-soluble NSF attachment protein</fullName>
    </recommendedName>
    <alternativeName>
        <fullName evidence="8">N-ethylmaleimide-sensitive factor attachment protein gamma</fullName>
    </alternativeName>
</protein>
<dbReference type="GO" id="GO:0031201">
    <property type="term" value="C:SNARE complex"/>
    <property type="evidence" value="ECO:0007669"/>
    <property type="project" value="TreeGrafter"/>
</dbReference>